<organism evidence="2 3">
    <name type="scientific">Arthrobacter livingstonensis</name>
    <dbReference type="NCBI Taxonomy" id="670078"/>
    <lineage>
        <taxon>Bacteria</taxon>
        <taxon>Bacillati</taxon>
        <taxon>Actinomycetota</taxon>
        <taxon>Actinomycetes</taxon>
        <taxon>Micrococcales</taxon>
        <taxon>Micrococcaceae</taxon>
        <taxon>Arthrobacter</taxon>
    </lineage>
</organism>
<keyword evidence="1" id="KW-1133">Transmembrane helix</keyword>
<dbReference type="Proteomes" id="UP000247832">
    <property type="component" value="Unassembled WGS sequence"/>
</dbReference>
<gene>
    <name evidence="2" type="ORF">CVV68_21270</name>
</gene>
<feature type="transmembrane region" description="Helical" evidence="1">
    <location>
        <begin position="92"/>
        <end position="110"/>
    </location>
</feature>
<name>A0A2V5L4Q2_9MICC</name>
<proteinExistence type="predicted"/>
<keyword evidence="3" id="KW-1185">Reference proteome</keyword>
<protein>
    <submittedName>
        <fullName evidence="2">Uncharacterized protein</fullName>
    </submittedName>
</protein>
<evidence type="ECO:0000256" key="1">
    <source>
        <dbReference type="SAM" id="Phobius"/>
    </source>
</evidence>
<accession>A0A2V5L4Q2</accession>
<comment type="caution">
    <text evidence="2">The sequence shown here is derived from an EMBL/GenBank/DDBJ whole genome shotgun (WGS) entry which is preliminary data.</text>
</comment>
<sequence length="154" mass="15701">MSGVVLIDNVGAAVSARAPHNAVVAAVNAATNETAVVILGIIFVAGHLRGRVVLAIALRRGRSVARAGAIVLGISQSLHLAAAVSGNDALDLVGWGLIAVGIGFASYAILRLSNDEWDIPPLGPRPSVATKDTCDANPGARTHGLVRSRLFSSP</sequence>
<keyword evidence="1" id="KW-0812">Transmembrane</keyword>
<reference evidence="2 3" key="1">
    <citation type="submission" date="2018-05" db="EMBL/GenBank/DDBJ databases">
        <title>Genetic diversity of glacier-inhabiting Cryobacterium bacteria in China and description of Cryobacterium mengkeensis sp. nov. and Arthrobacter glacialis sp. nov.</title>
        <authorList>
            <person name="Liu Q."/>
            <person name="Xin Y.-H."/>
        </authorList>
    </citation>
    <scope>NUCLEOTIDE SEQUENCE [LARGE SCALE GENOMIC DNA]</scope>
    <source>
        <strain evidence="2 3">LI2</strain>
    </source>
</reference>
<keyword evidence="1" id="KW-0472">Membrane</keyword>
<evidence type="ECO:0000313" key="2">
    <source>
        <dbReference type="EMBL" id="PYI64673.1"/>
    </source>
</evidence>
<evidence type="ECO:0000313" key="3">
    <source>
        <dbReference type="Proteomes" id="UP000247832"/>
    </source>
</evidence>
<dbReference type="EMBL" id="QJVD01000043">
    <property type="protein sequence ID" value="PYI64673.1"/>
    <property type="molecule type" value="Genomic_DNA"/>
</dbReference>
<feature type="transmembrane region" description="Helical" evidence="1">
    <location>
        <begin position="64"/>
        <end position="86"/>
    </location>
</feature>
<dbReference type="AlphaFoldDB" id="A0A2V5L4Q2"/>